<evidence type="ECO:0000256" key="1">
    <source>
        <dbReference type="SAM" id="MobiDB-lite"/>
    </source>
</evidence>
<proteinExistence type="predicted"/>
<dbReference type="KEGG" id="fcy:FRACYDRAFT_261769"/>
<dbReference type="InParanoid" id="A0A1E7FBU0"/>
<reference evidence="2 3" key="1">
    <citation type="submission" date="2016-09" db="EMBL/GenBank/DDBJ databases">
        <title>Extensive genetic diversity and differential bi-allelic expression allows diatom success in the polar Southern Ocean.</title>
        <authorList>
            <consortium name="DOE Joint Genome Institute"/>
            <person name="Mock T."/>
            <person name="Otillar R.P."/>
            <person name="Strauss J."/>
            <person name="Dupont C."/>
            <person name="Frickenhaus S."/>
            <person name="Maumus F."/>
            <person name="Mcmullan M."/>
            <person name="Sanges R."/>
            <person name="Schmutz J."/>
            <person name="Toseland A."/>
            <person name="Valas R."/>
            <person name="Veluchamy A."/>
            <person name="Ward B.J."/>
            <person name="Allen A."/>
            <person name="Barry K."/>
            <person name="Falciatore A."/>
            <person name="Ferrante M."/>
            <person name="Fortunato A.E."/>
            <person name="Gloeckner G."/>
            <person name="Gruber A."/>
            <person name="Hipkin R."/>
            <person name="Janech M."/>
            <person name="Kroth P."/>
            <person name="Leese F."/>
            <person name="Lindquist E."/>
            <person name="Lyon B.R."/>
            <person name="Martin J."/>
            <person name="Mayer C."/>
            <person name="Parker M."/>
            <person name="Quesneville H."/>
            <person name="Raymond J."/>
            <person name="Uhlig C."/>
            <person name="Valentin K.U."/>
            <person name="Worden A.Z."/>
            <person name="Armbrust E.V."/>
            <person name="Bowler C."/>
            <person name="Green B."/>
            <person name="Moulton V."/>
            <person name="Van Oosterhout C."/>
            <person name="Grigoriev I."/>
        </authorList>
    </citation>
    <scope>NUCLEOTIDE SEQUENCE [LARGE SCALE GENOMIC DNA]</scope>
    <source>
        <strain evidence="2 3">CCMP1102</strain>
    </source>
</reference>
<protein>
    <recommendedName>
        <fullName evidence="4">Plastid lipid-associated protein/fibrillin conserved domain-containing protein</fullName>
    </recommendedName>
</protein>
<dbReference type="OrthoDB" id="44880at2759"/>
<name>A0A1E7FBU0_9STRA</name>
<organism evidence="2 3">
    <name type="scientific">Fragilariopsis cylindrus CCMP1102</name>
    <dbReference type="NCBI Taxonomy" id="635003"/>
    <lineage>
        <taxon>Eukaryota</taxon>
        <taxon>Sar</taxon>
        <taxon>Stramenopiles</taxon>
        <taxon>Ochrophyta</taxon>
        <taxon>Bacillariophyta</taxon>
        <taxon>Bacillariophyceae</taxon>
        <taxon>Bacillariophycidae</taxon>
        <taxon>Bacillariales</taxon>
        <taxon>Bacillariaceae</taxon>
        <taxon>Fragilariopsis</taxon>
    </lineage>
</organism>
<keyword evidence="3" id="KW-1185">Reference proteome</keyword>
<evidence type="ECO:0000313" key="3">
    <source>
        <dbReference type="Proteomes" id="UP000095751"/>
    </source>
</evidence>
<gene>
    <name evidence="2" type="ORF">FRACYDRAFT_261769</name>
</gene>
<dbReference type="EMBL" id="KV784359">
    <property type="protein sequence ID" value="OEU15627.1"/>
    <property type="molecule type" value="Genomic_DNA"/>
</dbReference>
<accession>A0A1E7FBU0</accession>
<evidence type="ECO:0008006" key="4">
    <source>
        <dbReference type="Google" id="ProtNLM"/>
    </source>
</evidence>
<sequence>MKPASLSVEKQKRLGSTISVMMMSEEQRTNLDQTLIIDDDEQVADDEEQQPELSLQRVTHDHAVAPLLRKPIAPFDRTERKRAHTSALFYSECFLHGIEPKLADTAAVEAQDVYNKWWVKNTAASPRVRINNNTEDDESSSAINNQTGEGAAKKSFKPCSKLNTTAKNVIEHTTGNRRDLTSSDAVGIVSISNEDYKYDDISSKNGSAQSIISSTDGCLFTGPPLITNFPLPSTAKVNIEMVKMRLIEDLRLSGGCVDTPEFLKCQQLLENHFNQNGLKDLNLNELEGNWLTISKPAYTECKGKNEKGENRYSLGRISFDMFKPADLTCSFQASFNHIQSIDPSNPGRPLHVPRSLMQDIRKGECRLQTYDIAVAVTIEPGQDLKGNSRDKSDTDCYVVPKPIRGILTTQGYSIPDPNIPNRLSIWFSGGSFEVQDEEMDIDEWKKIFDQSSAPNRDLQEYANSLAARLLLGAHIHEKLEEDGTLRFDLKRPIGGHGSVFCDIIYTDDTLRIMHGHHDSVYVCVRVPDSEQ</sequence>
<dbReference type="AlphaFoldDB" id="A0A1E7FBU0"/>
<evidence type="ECO:0000313" key="2">
    <source>
        <dbReference type="EMBL" id="OEU15627.1"/>
    </source>
</evidence>
<dbReference type="Proteomes" id="UP000095751">
    <property type="component" value="Unassembled WGS sequence"/>
</dbReference>
<feature type="region of interest" description="Disordered" evidence="1">
    <location>
        <begin position="129"/>
        <end position="156"/>
    </location>
</feature>